<keyword evidence="2" id="KW-1185">Reference proteome</keyword>
<keyword evidence="1" id="KW-0732">Signal</keyword>
<feature type="chain" id="PRO_5036895474" evidence="1">
    <location>
        <begin position="25"/>
        <end position="81"/>
    </location>
</feature>
<protein>
    <submittedName>
        <fullName evidence="3">Candidate secreted effector</fullName>
    </submittedName>
</protein>
<proteinExistence type="predicted"/>
<reference evidence="3" key="1">
    <citation type="submission" date="2022-11" db="UniProtKB">
        <authorList>
            <consortium name="WormBaseParasite"/>
        </authorList>
    </citation>
    <scope>IDENTIFICATION</scope>
</reference>
<evidence type="ECO:0000313" key="3">
    <source>
        <dbReference type="WBParaSite" id="Minc3s00579g14559"/>
    </source>
</evidence>
<accession>A0A914LJV6</accession>
<organism evidence="2 3">
    <name type="scientific">Meloidogyne incognita</name>
    <name type="common">Southern root-knot nematode worm</name>
    <name type="synonym">Oxyuris incognita</name>
    <dbReference type="NCBI Taxonomy" id="6306"/>
    <lineage>
        <taxon>Eukaryota</taxon>
        <taxon>Metazoa</taxon>
        <taxon>Ecdysozoa</taxon>
        <taxon>Nematoda</taxon>
        <taxon>Chromadorea</taxon>
        <taxon>Rhabditida</taxon>
        <taxon>Tylenchina</taxon>
        <taxon>Tylenchomorpha</taxon>
        <taxon>Tylenchoidea</taxon>
        <taxon>Meloidogynidae</taxon>
        <taxon>Meloidogyninae</taxon>
        <taxon>Meloidogyne</taxon>
        <taxon>Meloidogyne incognita group</taxon>
    </lineage>
</organism>
<evidence type="ECO:0000313" key="2">
    <source>
        <dbReference type="Proteomes" id="UP000887563"/>
    </source>
</evidence>
<dbReference type="WBParaSite" id="Minc3s00579g14559">
    <property type="protein sequence ID" value="Minc3s00579g14559"/>
    <property type="gene ID" value="Minc3s00579g14559"/>
</dbReference>
<name>A0A914LJV6_MELIC</name>
<dbReference type="AlphaFoldDB" id="A0A914LJV6"/>
<feature type="signal peptide" evidence="1">
    <location>
        <begin position="1"/>
        <end position="24"/>
    </location>
</feature>
<evidence type="ECO:0000256" key="1">
    <source>
        <dbReference type="SAM" id="SignalP"/>
    </source>
</evidence>
<dbReference type="Proteomes" id="UP000887563">
    <property type="component" value="Unplaced"/>
</dbReference>
<sequence>MTTKSTIFLIFAICFLVNYFMVETKTLTECCKGCTSKKNSKNCNFGTACQCVANNFDPEYDQQCNKKEKMKDYVFKHCKHA</sequence>